<dbReference type="AlphaFoldDB" id="A0AAD9BR38"/>
<accession>A0AAD9BR38</accession>
<feature type="compositionally biased region" description="Basic and acidic residues" evidence="1">
    <location>
        <begin position="21"/>
        <end position="35"/>
    </location>
</feature>
<evidence type="ECO:0000313" key="3">
    <source>
        <dbReference type="Proteomes" id="UP001228049"/>
    </source>
</evidence>
<dbReference type="Proteomes" id="UP001228049">
    <property type="component" value="Unassembled WGS sequence"/>
</dbReference>
<dbReference type="EMBL" id="JASDAP010000018">
    <property type="protein sequence ID" value="KAK1887432.1"/>
    <property type="molecule type" value="Genomic_DNA"/>
</dbReference>
<comment type="caution">
    <text evidence="2">The sequence shown here is derived from an EMBL/GenBank/DDBJ whole genome shotgun (WGS) entry which is preliminary data.</text>
</comment>
<feature type="region of interest" description="Disordered" evidence="1">
    <location>
        <begin position="1"/>
        <end position="56"/>
    </location>
</feature>
<name>A0AAD9BR38_DISEL</name>
<gene>
    <name evidence="2" type="ORF">KUDE01_028221</name>
</gene>
<sequence length="97" mass="10317">MEVHGRQSQAPPEPSSGGKSVLEERARPGSDRDTKPSTTSKLWSGPRPGSRALTQGGMSCSLRTLIRMSSNGFSQNTQTTSVLMGTGVLSFVSLCFQ</sequence>
<evidence type="ECO:0000313" key="2">
    <source>
        <dbReference type="EMBL" id="KAK1887432.1"/>
    </source>
</evidence>
<reference evidence="2" key="1">
    <citation type="submission" date="2023-04" db="EMBL/GenBank/DDBJ databases">
        <title>Chromosome-level genome of Chaenocephalus aceratus.</title>
        <authorList>
            <person name="Park H."/>
        </authorList>
    </citation>
    <scope>NUCLEOTIDE SEQUENCE</scope>
    <source>
        <strain evidence="2">DE</strain>
        <tissue evidence="2">Muscle</tissue>
    </source>
</reference>
<protein>
    <submittedName>
        <fullName evidence="2">Tryptophan synthase alpha chain</fullName>
    </submittedName>
</protein>
<keyword evidence="3" id="KW-1185">Reference proteome</keyword>
<evidence type="ECO:0000256" key="1">
    <source>
        <dbReference type="SAM" id="MobiDB-lite"/>
    </source>
</evidence>
<proteinExistence type="predicted"/>
<organism evidence="2 3">
    <name type="scientific">Dissostichus eleginoides</name>
    <name type="common">Patagonian toothfish</name>
    <name type="synonym">Dissostichus amissus</name>
    <dbReference type="NCBI Taxonomy" id="100907"/>
    <lineage>
        <taxon>Eukaryota</taxon>
        <taxon>Metazoa</taxon>
        <taxon>Chordata</taxon>
        <taxon>Craniata</taxon>
        <taxon>Vertebrata</taxon>
        <taxon>Euteleostomi</taxon>
        <taxon>Actinopterygii</taxon>
        <taxon>Neopterygii</taxon>
        <taxon>Teleostei</taxon>
        <taxon>Neoteleostei</taxon>
        <taxon>Acanthomorphata</taxon>
        <taxon>Eupercaria</taxon>
        <taxon>Perciformes</taxon>
        <taxon>Notothenioidei</taxon>
        <taxon>Nototheniidae</taxon>
        <taxon>Dissostichus</taxon>
    </lineage>
</organism>
<feature type="compositionally biased region" description="Polar residues" evidence="1">
    <location>
        <begin position="1"/>
        <end position="10"/>
    </location>
</feature>